<keyword evidence="7" id="KW-0067">ATP-binding</keyword>
<dbReference type="Gene3D" id="3.30.565.10">
    <property type="entry name" value="Histidine kinase-like ATPase, C-terminal domain"/>
    <property type="match status" value="1"/>
</dbReference>
<dbReference type="InterPro" id="IPR005467">
    <property type="entry name" value="His_kinase_dom"/>
</dbReference>
<dbReference type="GO" id="GO:0016020">
    <property type="term" value="C:membrane"/>
    <property type="evidence" value="ECO:0007669"/>
    <property type="project" value="UniProtKB-SubCell"/>
</dbReference>
<sequence>MFIERSYVQEHLHNTSSGLQFSFTDALIRDLEQSTVDVTMLIRGSGFGICLKQHGQLTTVASSSAMLAQVNPNQFYTQQTLENARVTEIMMPFGMVGQYALPENFKIIIHYFIGMPIFLNTGECVGCIFALSDKHASLSEKEKTMLQIIAQNIGLKLDVAASEQTEVLHHKTFQFLFNHFEEAVFIKNERFEIVFANEAFLSLYPEDQRSQVIGYTTLEKYSPEEVEVFVQDDRDAFRDGQKSVIEKISFPNGKIRTMRTSKSRFEFAGQTYILGIAADITEELQLQKALSLSTRDLRMLSNLAMQDLHKPLDKIQRLAFYVKEDTEGLLDSTSIGQLSEIQDRCIGISQYLSALGSYTKSYSDIEECSQFNLANIVEETMGLINLPASMRIFMSHGEINIPKISLQIILMQLVNNSIIHSQNTLNTIKITFEKEKFGTVIHICDTGRGFSEAALARVEKYIEGDAEESFQLLEGKGLAIVSNLVRLYNANLLVDSKPTTGARVSIFWPN</sequence>
<dbReference type="AlphaFoldDB" id="A0AA42BKM9"/>
<dbReference type="InterPro" id="IPR036890">
    <property type="entry name" value="HATPase_C_sf"/>
</dbReference>
<name>A0AA42BKM9_9ALTE</name>
<evidence type="ECO:0000256" key="5">
    <source>
        <dbReference type="ARBA" id="ARBA00023136"/>
    </source>
</evidence>
<evidence type="ECO:0000256" key="2">
    <source>
        <dbReference type="ARBA" id="ARBA00012438"/>
    </source>
</evidence>
<comment type="caution">
    <text evidence="7">The sequence shown here is derived from an EMBL/GenBank/DDBJ whole genome shotgun (WGS) entry which is preliminary data.</text>
</comment>
<dbReference type="InterPro" id="IPR050351">
    <property type="entry name" value="BphY/WalK/GraS-like"/>
</dbReference>
<dbReference type="NCBIfam" id="TIGR00229">
    <property type="entry name" value="sensory_box"/>
    <property type="match status" value="1"/>
</dbReference>
<dbReference type="Pfam" id="PF02518">
    <property type="entry name" value="HATPase_c"/>
    <property type="match status" value="1"/>
</dbReference>
<evidence type="ECO:0000256" key="4">
    <source>
        <dbReference type="ARBA" id="ARBA00022777"/>
    </source>
</evidence>
<dbReference type="Pfam" id="PF08448">
    <property type="entry name" value="PAS_4"/>
    <property type="match status" value="1"/>
</dbReference>
<gene>
    <name evidence="7" type="ORF">NLF92_03240</name>
</gene>
<evidence type="ECO:0000313" key="8">
    <source>
        <dbReference type="Proteomes" id="UP001165413"/>
    </source>
</evidence>
<keyword evidence="8" id="KW-1185">Reference proteome</keyword>
<dbReference type="Proteomes" id="UP001165413">
    <property type="component" value="Unassembled WGS sequence"/>
</dbReference>
<dbReference type="GO" id="GO:0004673">
    <property type="term" value="F:protein histidine kinase activity"/>
    <property type="evidence" value="ECO:0007669"/>
    <property type="project" value="UniProtKB-EC"/>
</dbReference>
<feature type="domain" description="Histidine kinase" evidence="6">
    <location>
        <begin position="406"/>
        <end position="510"/>
    </location>
</feature>
<dbReference type="SMART" id="SM00091">
    <property type="entry name" value="PAS"/>
    <property type="match status" value="1"/>
</dbReference>
<keyword evidence="7" id="KW-0547">Nucleotide-binding</keyword>
<dbReference type="Gene3D" id="3.30.450.20">
    <property type="entry name" value="PAS domain"/>
    <property type="match status" value="1"/>
</dbReference>
<dbReference type="PANTHER" id="PTHR42878">
    <property type="entry name" value="TWO-COMPONENT HISTIDINE KINASE"/>
    <property type="match status" value="1"/>
</dbReference>
<dbReference type="PROSITE" id="PS50109">
    <property type="entry name" value="HIS_KIN"/>
    <property type="match status" value="1"/>
</dbReference>
<organism evidence="7 8">
    <name type="scientific">Opacimonas viscosa</name>
    <dbReference type="NCBI Taxonomy" id="2961944"/>
    <lineage>
        <taxon>Bacteria</taxon>
        <taxon>Pseudomonadati</taxon>
        <taxon>Pseudomonadota</taxon>
        <taxon>Gammaproteobacteria</taxon>
        <taxon>Alteromonadales</taxon>
        <taxon>Alteromonadaceae</taxon>
        <taxon>Opacimonas</taxon>
    </lineage>
</organism>
<protein>
    <recommendedName>
        <fullName evidence="2">histidine kinase</fullName>
        <ecNumber evidence="2">2.7.13.3</ecNumber>
    </recommendedName>
</protein>
<keyword evidence="4" id="KW-0418">Kinase</keyword>
<reference evidence="7" key="1">
    <citation type="submission" date="2022-07" db="EMBL/GenBank/DDBJ databases">
        <title>Characterization of the Novel Bacterium Alteromonas immobilis LMIT006 and Alteromonas gregis LMIT007.</title>
        <authorList>
            <person name="Lin X."/>
        </authorList>
    </citation>
    <scope>NUCLEOTIDE SEQUENCE</scope>
    <source>
        <strain evidence="7">LMIT007</strain>
    </source>
</reference>
<comment type="catalytic activity">
    <reaction evidence="1">
        <text>ATP + protein L-histidine = ADP + protein N-phospho-L-histidine.</text>
        <dbReference type="EC" id="2.7.13.3"/>
    </reaction>
</comment>
<dbReference type="InterPro" id="IPR003594">
    <property type="entry name" value="HATPase_dom"/>
</dbReference>
<keyword evidence="3" id="KW-0808">Transferase</keyword>
<dbReference type="GO" id="GO:0000156">
    <property type="term" value="F:phosphorelay response regulator activity"/>
    <property type="evidence" value="ECO:0007669"/>
    <property type="project" value="TreeGrafter"/>
</dbReference>
<dbReference type="SUPFAM" id="SSF55874">
    <property type="entry name" value="ATPase domain of HSP90 chaperone/DNA topoisomerase II/histidine kinase"/>
    <property type="match status" value="1"/>
</dbReference>
<dbReference type="GO" id="GO:0007234">
    <property type="term" value="P:osmosensory signaling via phosphorelay pathway"/>
    <property type="evidence" value="ECO:0007669"/>
    <property type="project" value="TreeGrafter"/>
</dbReference>
<accession>A0AA42BKM9</accession>
<evidence type="ECO:0000256" key="3">
    <source>
        <dbReference type="ARBA" id="ARBA00022679"/>
    </source>
</evidence>
<dbReference type="InterPro" id="IPR035965">
    <property type="entry name" value="PAS-like_dom_sf"/>
</dbReference>
<dbReference type="InterPro" id="IPR013656">
    <property type="entry name" value="PAS_4"/>
</dbReference>
<proteinExistence type="predicted"/>
<evidence type="ECO:0000259" key="6">
    <source>
        <dbReference type="PROSITE" id="PS50109"/>
    </source>
</evidence>
<dbReference type="RefSeq" id="WP_254098827.1">
    <property type="nucleotide sequence ID" value="NZ_JANATA010000003.1"/>
</dbReference>
<dbReference type="GO" id="GO:0030295">
    <property type="term" value="F:protein kinase activator activity"/>
    <property type="evidence" value="ECO:0007669"/>
    <property type="project" value="TreeGrafter"/>
</dbReference>
<dbReference type="InterPro" id="IPR000014">
    <property type="entry name" value="PAS"/>
</dbReference>
<dbReference type="CDD" id="cd00130">
    <property type="entry name" value="PAS"/>
    <property type="match status" value="1"/>
</dbReference>
<dbReference type="SUPFAM" id="SSF55785">
    <property type="entry name" value="PYP-like sensor domain (PAS domain)"/>
    <property type="match status" value="1"/>
</dbReference>
<dbReference type="PANTHER" id="PTHR42878:SF14">
    <property type="entry name" value="OSMOLARITY TWO-COMPONENT SYSTEM PROTEIN SSK1"/>
    <property type="match status" value="1"/>
</dbReference>
<keyword evidence="5" id="KW-0472">Membrane</keyword>
<dbReference type="EC" id="2.7.13.3" evidence="2"/>
<dbReference type="EMBL" id="JANATA010000003">
    <property type="protein sequence ID" value="MCP3427958.1"/>
    <property type="molecule type" value="Genomic_DNA"/>
</dbReference>
<evidence type="ECO:0000256" key="1">
    <source>
        <dbReference type="ARBA" id="ARBA00000085"/>
    </source>
</evidence>
<evidence type="ECO:0000313" key="7">
    <source>
        <dbReference type="EMBL" id="MCP3427958.1"/>
    </source>
</evidence>
<dbReference type="GO" id="GO:0005524">
    <property type="term" value="F:ATP binding"/>
    <property type="evidence" value="ECO:0007669"/>
    <property type="project" value="UniProtKB-KW"/>
</dbReference>